<evidence type="ECO:0000313" key="2">
    <source>
        <dbReference type="Proteomes" id="UP001620397"/>
    </source>
</evidence>
<sequence length="74" mass="7816">MNDTIDLLEAIGSDASLRYAPAEELNSVLEQAQVSAEFGKAVASGDGAQLRELLGCMRVENAPQLHAVTFLDPG</sequence>
<reference evidence="1 2" key="1">
    <citation type="submission" date="2020-10" db="EMBL/GenBank/DDBJ databases">
        <title>Phylogeny of dyella-like bacteria.</title>
        <authorList>
            <person name="Fu J."/>
        </authorList>
    </citation>
    <scope>NUCLEOTIDE SEQUENCE [LARGE SCALE GENOMIC DNA]</scope>
    <source>
        <strain evidence="1 2">DKC-1</strain>
    </source>
</reference>
<dbReference type="EMBL" id="JADIKL010000001">
    <property type="protein sequence ID" value="MFK2929479.1"/>
    <property type="molecule type" value="Genomic_DNA"/>
</dbReference>
<proteinExistence type="predicted"/>
<gene>
    <name evidence="1" type="ORF">ISP14_01630</name>
</gene>
<name>A0ABW8KBI5_9GAMM</name>
<protein>
    <submittedName>
        <fullName evidence="1">Uncharacterized protein</fullName>
    </submittedName>
</protein>
<evidence type="ECO:0000313" key="1">
    <source>
        <dbReference type="EMBL" id="MFK2929479.1"/>
    </source>
</evidence>
<comment type="caution">
    <text evidence="1">The sequence shown here is derived from an EMBL/GenBank/DDBJ whole genome shotgun (WGS) entry which is preliminary data.</text>
</comment>
<dbReference type="RefSeq" id="WP_404535596.1">
    <property type="nucleotide sequence ID" value="NZ_JADIKL010000001.1"/>
</dbReference>
<dbReference type="Proteomes" id="UP001620397">
    <property type="component" value="Unassembled WGS sequence"/>
</dbReference>
<keyword evidence="2" id="KW-1185">Reference proteome</keyword>
<accession>A0ABW8KBI5</accession>
<organism evidence="1 2">
    <name type="scientific">Dyella agri</name>
    <dbReference type="NCBI Taxonomy" id="1926869"/>
    <lineage>
        <taxon>Bacteria</taxon>
        <taxon>Pseudomonadati</taxon>
        <taxon>Pseudomonadota</taxon>
        <taxon>Gammaproteobacteria</taxon>
        <taxon>Lysobacterales</taxon>
        <taxon>Rhodanobacteraceae</taxon>
        <taxon>Dyella</taxon>
    </lineage>
</organism>